<feature type="region of interest" description="Disordered" evidence="1">
    <location>
        <begin position="110"/>
        <end position="169"/>
    </location>
</feature>
<reference evidence="3 4" key="1">
    <citation type="submission" date="2018-04" db="EMBL/GenBank/DDBJ databases">
        <authorList>
            <person name="Vogel A."/>
        </authorList>
    </citation>
    <scope>NUCLEOTIDE SEQUENCE [LARGE SCALE GENOMIC DNA]</scope>
</reference>
<evidence type="ECO:0000256" key="1">
    <source>
        <dbReference type="SAM" id="MobiDB-lite"/>
    </source>
</evidence>
<gene>
    <name evidence="3" type="ORF">CCAM_LOCUS41094</name>
</gene>
<feature type="domain" description="Retrotransposon gag" evidence="2">
    <location>
        <begin position="3"/>
        <end position="70"/>
    </location>
</feature>
<dbReference type="Proteomes" id="UP000595140">
    <property type="component" value="Unassembled WGS sequence"/>
</dbReference>
<proteinExistence type="predicted"/>
<protein>
    <recommendedName>
        <fullName evidence="2">Retrotransposon gag domain-containing protein</fullName>
    </recommendedName>
</protein>
<accession>A0A484NGB1</accession>
<dbReference type="OrthoDB" id="1936908at2759"/>
<dbReference type="AlphaFoldDB" id="A0A484NGB1"/>
<name>A0A484NGB1_9ASTE</name>
<evidence type="ECO:0000259" key="2">
    <source>
        <dbReference type="Pfam" id="PF03732"/>
    </source>
</evidence>
<dbReference type="InterPro" id="IPR005162">
    <property type="entry name" value="Retrotrans_gag_dom"/>
</dbReference>
<evidence type="ECO:0000313" key="4">
    <source>
        <dbReference type="Proteomes" id="UP000595140"/>
    </source>
</evidence>
<dbReference type="EMBL" id="OOIL02006652">
    <property type="protein sequence ID" value="VFQ99318.1"/>
    <property type="molecule type" value="Genomic_DNA"/>
</dbReference>
<keyword evidence="4" id="KW-1185">Reference proteome</keyword>
<evidence type="ECO:0000313" key="3">
    <source>
        <dbReference type="EMBL" id="VFQ99318.1"/>
    </source>
</evidence>
<feature type="compositionally biased region" description="Low complexity" evidence="1">
    <location>
        <begin position="143"/>
        <end position="155"/>
    </location>
</feature>
<sequence>MPWGTFDELFREEYVPEHFMEEKRDEFMKFTQGELTLLKYRQKFDKLVEFGRYLVPKMEKQCKRFMEGLRLDLSSGLISAPRNNINTMYKQALELHVAQLRKAEYEPTQAALLCPPPPPRTSLSDKRPPSVPSSSNPGKKAKSALAPSLAPSQKSGKSQSGYRYPIYTL</sequence>
<dbReference type="Pfam" id="PF03732">
    <property type="entry name" value="Retrotrans_gag"/>
    <property type="match status" value="1"/>
</dbReference>
<organism evidence="3 4">
    <name type="scientific">Cuscuta campestris</name>
    <dbReference type="NCBI Taxonomy" id="132261"/>
    <lineage>
        <taxon>Eukaryota</taxon>
        <taxon>Viridiplantae</taxon>
        <taxon>Streptophyta</taxon>
        <taxon>Embryophyta</taxon>
        <taxon>Tracheophyta</taxon>
        <taxon>Spermatophyta</taxon>
        <taxon>Magnoliopsida</taxon>
        <taxon>eudicotyledons</taxon>
        <taxon>Gunneridae</taxon>
        <taxon>Pentapetalae</taxon>
        <taxon>asterids</taxon>
        <taxon>lamiids</taxon>
        <taxon>Solanales</taxon>
        <taxon>Convolvulaceae</taxon>
        <taxon>Cuscuteae</taxon>
        <taxon>Cuscuta</taxon>
        <taxon>Cuscuta subgen. Grammica</taxon>
        <taxon>Cuscuta sect. Cleistogrammica</taxon>
    </lineage>
</organism>